<dbReference type="EMBL" id="FOWX01000076">
    <property type="protein sequence ID" value="SFQ34897.1"/>
    <property type="molecule type" value="Genomic_DNA"/>
</dbReference>
<keyword evidence="1" id="KW-0548">Nucleotidyltransferase</keyword>
<reference evidence="2" key="1">
    <citation type="submission" date="2016-10" db="EMBL/GenBank/DDBJ databases">
        <authorList>
            <person name="Varghese N."/>
            <person name="Submissions S."/>
        </authorList>
    </citation>
    <scope>NUCLEOTIDE SEQUENCE [LARGE SCALE GENOMIC DNA]</scope>
    <source>
        <strain evidence="2">DSM 17834</strain>
    </source>
</reference>
<feature type="non-terminal residue" evidence="1">
    <location>
        <position position="36"/>
    </location>
</feature>
<dbReference type="STRING" id="289003.SAMN05216190_1764"/>
<proteinExistence type="predicted"/>
<keyword evidence="2" id="KW-1185">Reference proteome</keyword>
<keyword evidence="1" id="KW-0808">Transferase</keyword>
<dbReference type="AlphaFoldDB" id="A0A1I5XT13"/>
<name>A0A1I5XT13_9PSED</name>
<sequence length="36" mass="4273">MTAKAQYETARVHVVAGHRWCVELDLEKFFDRVNHD</sequence>
<accession>A0A1I5XT13</accession>
<dbReference type="GO" id="GO:0003964">
    <property type="term" value="F:RNA-directed DNA polymerase activity"/>
    <property type="evidence" value="ECO:0007669"/>
    <property type="project" value="UniProtKB-KW"/>
</dbReference>
<keyword evidence="1" id="KW-0695">RNA-directed DNA polymerase</keyword>
<evidence type="ECO:0000313" key="1">
    <source>
        <dbReference type="EMBL" id="SFQ34897.1"/>
    </source>
</evidence>
<gene>
    <name evidence="1" type="ORF">SAMN05216190_1764</name>
</gene>
<organism evidence="1 2">
    <name type="scientific">Pseudomonas borbori</name>
    <dbReference type="NCBI Taxonomy" id="289003"/>
    <lineage>
        <taxon>Bacteria</taxon>
        <taxon>Pseudomonadati</taxon>
        <taxon>Pseudomonadota</taxon>
        <taxon>Gammaproteobacteria</taxon>
        <taxon>Pseudomonadales</taxon>
        <taxon>Pseudomonadaceae</taxon>
        <taxon>Pseudomonas</taxon>
    </lineage>
</organism>
<protein>
    <submittedName>
        <fullName evidence="1">RNA-directed DNA polymerase</fullName>
    </submittedName>
</protein>
<evidence type="ECO:0000313" key="2">
    <source>
        <dbReference type="Proteomes" id="UP000198784"/>
    </source>
</evidence>
<dbReference type="Proteomes" id="UP000198784">
    <property type="component" value="Unassembled WGS sequence"/>
</dbReference>